<organism evidence="2 3">
    <name type="scientific">Portunus trituberculatus</name>
    <name type="common">Swimming crab</name>
    <name type="synonym">Neptunus trituberculatus</name>
    <dbReference type="NCBI Taxonomy" id="210409"/>
    <lineage>
        <taxon>Eukaryota</taxon>
        <taxon>Metazoa</taxon>
        <taxon>Ecdysozoa</taxon>
        <taxon>Arthropoda</taxon>
        <taxon>Crustacea</taxon>
        <taxon>Multicrustacea</taxon>
        <taxon>Malacostraca</taxon>
        <taxon>Eumalacostraca</taxon>
        <taxon>Eucarida</taxon>
        <taxon>Decapoda</taxon>
        <taxon>Pleocyemata</taxon>
        <taxon>Brachyura</taxon>
        <taxon>Eubrachyura</taxon>
        <taxon>Portunoidea</taxon>
        <taxon>Portunidae</taxon>
        <taxon>Portuninae</taxon>
        <taxon>Portunus</taxon>
    </lineage>
</organism>
<dbReference type="Proteomes" id="UP000324222">
    <property type="component" value="Unassembled WGS sequence"/>
</dbReference>
<sequence>MKIYILLALLGVALVEAKVYFQETFSSDGPVRGRELRGGAYVSLAQVLLGASESFSNQYCRPLLPLPSS</sequence>
<feature type="signal peptide" evidence="1">
    <location>
        <begin position="1"/>
        <end position="17"/>
    </location>
</feature>
<feature type="chain" id="PRO_5022729988" evidence="1">
    <location>
        <begin position="18"/>
        <end position="69"/>
    </location>
</feature>
<dbReference type="EMBL" id="VSRR010001491">
    <property type="protein sequence ID" value="MPC25648.1"/>
    <property type="molecule type" value="Genomic_DNA"/>
</dbReference>
<name>A0A5B7DW55_PORTR</name>
<comment type="caution">
    <text evidence="2">The sequence shown here is derived from an EMBL/GenBank/DDBJ whole genome shotgun (WGS) entry which is preliminary data.</text>
</comment>
<evidence type="ECO:0000313" key="3">
    <source>
        <dbReference type="Proteomes" id="UP000324222"/>
    </source>
</evidence>
<reference evidence="2" key="1">
    <citation type="submission" date="2019-05" db="EMBL/GenBank/DDBJ databases">
        <title>Another draft genome of Portunus trituberculatus and its Hox gene families provides insights of decapod evolution.</title>
        <authorList>
            <person name="Jeong J.-H."/>
            <person name="Song I."/>
            <person name="Kim S."/>
            <person name="Choi T."/>
            <person name="Kim D."/>
            <person name="Ryu S."/>
            <person name="Kim W."/>
        </authorList>
    </citation>
    <scope>NUCLEOTIDE SEQUENCE [LARGE SCALE GENOMIC DNA]</scope>
    <source>
        <tissue evidence="2">Muscle</tissue>
    </source>
</reference>
<dbReference type="AlphaFoldDB" id="A0A5B7DW55"/>
<accession>A0A5B7DW55</accession>
<keyword evidence="3" id="KW-1185">Reference proteome</keyword>
<protein>
    <submittedName>
        <fullName evidence="2">Uncharacterized protein</fullName>
    </submittedName>
</protein>
<evidence type="ECO:0000313" key="2">
    <source>
        <dbReference type="EMBL" id="MPC25648.1"/>
    </source>
</evidence>
<keyword evidence="1" id="KW-0732">Signal</keyword>
<gene>
    <name evidence="2" type="ORF">E2C01_018770</name>
</gene>
<evidence type="ECO:0000256" key="1">
    <source>
        <dbReference type="SAM" id="SignalP"/>
    </source>
</evidence>
<proteinExistence type="predicted"/>